<evidence type="ECO:0000313" key="4">
    <source>
        <dbReference type="EMBL" id="PJJ71581.1"/>
    </source>
</evidence>
<keyword evidence="3" id="KW-0949">S-adenosyl-L-methionine</keyword>
<sequence>MSDRELAWRYSEELVNEPQEIALARQHSLEQGVDAVSPGTGAQLAVIAAASAAKSIVEIGTGLGVSGLWLFRGAPDATLTTIDSELDYQQNARKAFLDAGIAGARARLITGRALEVLPRMNDGSYDLVFIDADPASVIEYVEHGLRLARVGGTVLVAHALWRGRVADPAQRDGTIGLYRTLLKEISQSTAVVSSLSLAGDGLLQLTKLSV</sequence>
<dbReference type="PANTHER" id="PTHR10509">
    <property type="entry name" value="O-METHYLTRANSFERASE-RELATED"/>
    <property type="match status" value="1"/>
</dbReference>
<dbReference type="AlphaFoldDB" id="A0A2M9CI44"/>
<evidence type="ECO:0000256" key="2">
    <source>
        <dbReference type="ARBA" id="ARBA00022679"/>
    </source>
</evidence>
<dbReference type="GO" id="GO:0032259">
    <property type="term" value="P:methylation"/>
    <property type="evidence" value="ECO:0007669"/>
    <property type="project" value="UniProtKB-KW"/>
</dbReference>
<keyword evidence="5" id="KW-1185">Reference proteome</keyword>
<proteinExistence type="predicted"/>
<accession>A0A2M9CI44</accession>
<evidence type="ECO:0000256" key="3">
    <source>
        <dbReference type="ARBA" id="ARBA00022691"/>
    </source>
</evidence>
<gene>
    <name evidence="4" type="ORF">CLV46_1130</name>
</gene>
<dbReference type="Gene3D" id="3.40.50.150">
    <property type="entry name" value="Vaccinia Virus protein VP39"/>
    <property type="match status" value="1"/>
</dbReference>
<dbReference type="SUPFAM" id="SSF53335">
    <property type="entry name" value="S-adenosyl-L-methionine-dependent methyltransferases"/>
    <property type="match status" value="1"/>
</dbReference>
<dbReference type="RefSeq" id="WP_100363869.1">
    <property type="nucleotide sequence ID" value="NZ_PGFF01000001.1"/>
</dbReference>
<protein>
    <submittedName>
        <fullName evidence="4">Putative O-methyltransferase YrrM</fullName>
    </submittedName>
</protein>
<dbReference type="GO" id="GO:0008171">
    <property type="term" value="F:O-methyltransferase activity"/>
    <property type="evidence" value="ECO:0007669"/>
    <property type="project" value="InterPro"/>
</dbReference>
<dbReference type="Proteomes" id="UP000228758">
    <property type="component" value="Unassembled WGS sequence"/>
</dbReference>
<dbReference type="OrthoDB" id="4774874at2"/>
<reference evidence="4 5" key="1">
    <citation type="submission" date="2017-11" db="EMBL/GenBank/DDBJ databases">
        <title>Genomic Encyclopedia of Archaeal and Bacterial Type Strains, Phase II (KMG-II): From Individual Species to Whole Genera.</title>
        <authorList>
            <person name="Goeker M."/>
        </authorList>
    </citation>
    <scope>NUCLEOTIDE SEQUENCE [LARGE SCALE GENOMIC DNA]</scope>
    <source>
        <strain evidence="4 5">DSM 27393</strain>
    </source>
</reference>
<dbReference type="GO" id="GO:0008757">
    <property type="term" value="F:S-adenosylmethionine-dependent methyltransferase activity"/>
    <property type="evidence" value="ECO:0007669"/>
    <property type="project" value="TreeGrafter"/>
</dbReference>
<dbReference type="InterPro" id="IPR002935">
    <property type="entry name" value="SAM_O-MeTrfase"/>
</dbReference>
<evidence type="ECO:0000256" key="1">
    <source>
        <dbReference type="ARBA" id="ARBA00022603"/>
    </source>
</evidence>
<keyword evidence="2 4" id="KW-0808">Transferase</keyword>
<evidence type="ECO:0000313" key="5">
    <source>
        <dbReference type="Proteomes" id="UP000228758"/>
    </source>
</evidence>
<keyword evidence="1 4" id="KW-0489">Methyltransferase</keyword>
<name>A0A2M9CI44_9MICO</name>
<comment type="caution">
    <text evidence="4">The sequence shown here is derived from an EMBL/GenBank/DDBJ whole genome shotgun (WGS) entry which is preliminary data.</text>
</comment>
<dbReference type="EMBL" id="PGFF01000001">
    <property type="protein sequence ID" value="PJJ71581.1"/>
    <property type="molecule type" value="Genomic_DNA"/>
</dbReference>
<organism evidence="4 5">
    <name type="scientific">Diaminobutyricimonas aerilata</name>
    <dbReference type="NCBI Taxonomy" id="1162967"/>
    <lineage>
        <taxon>Bacteria</taxon>
        <taxon>Bacillati</taxon>
        <taxon>Actinomycetota</taxon>
        <taxon>Actinomycetes</taxon>
        <taxon>Micrococcales</taxon>
        <taxon>Microbacteriaceae</taxon>
        <taxon>Diaminobutyricimonas</taxon>
    </lineage>
</organism>
<dbReference type="PANTHER" id="PTHR10509:SF85">
    <property type="entry name" value="O-METHYLTRANSFERASE RV1220C-RELATED"/>
    <property type="match status" value="1"/>
</dbReference>
<dbReference type="InterPro" id="IPR029063">
    <property type="entry name" value="SAM-dependent_MTases_sf"/>
</dbReference>
<dbReference type="Pfam" id="PF01596">
    <property type="entry name" value="Methyltransf_3"/>
    <property type="match status" value="1"/>
</dbReference>
<dbReference type="PROSITE" id="PS51682">
    <property type="entry name" value="SAM_OMT_I"/>
    <property type="match status" value="1"/>
</dbReference>
<dbReference type="InterPro" id="IPR050362">
    <property type="entry name" value="Cation-dep_OMT"/>
</dbReference>